<accession>H8YZW6</accession>
<dbReference type="Pfam" id="PF25954">
    <property type="entry name" value="Beta-barrel_RND_2"/>
    <property type="match status" value="1"/>
</dbReference>
<dbReference type="GO" id="GO:0030313">
    <property type="term" value="C:cell envelope"/>
    <property type="evidence" value="ECO:0007669"/>
    <property type="project" value="UniProtKB-SubCell"/>
</dbReference>
<dbReference type="AlphaFoldDB" id="H8YZW6"/>
<feature type="transmembrane region" description="Helical" evidence="4">
    <location>
        <begin position="385"/>
        <end position="406"/>
    </location>
</feature>
<dbReference type="PANTHER" id="PTHR32347">
    <property type="entry name" value="EFFLUX SYSTEM COMPONENT YKNX-RELATED"/>
    <property type="match status" value="1"/>
</dbReference>
<dbReference type="OrthoDB" id="9806939at2"/>
<feature type="coiled-coil region" evidence="3">
    <location>
        <begin position="514"/>
        <end position="574"/>
    </location>
</feature>
<organism evidence="6 7">
    <name type="scientific">Thiorhodovibrio frisius</name>
    <dbReference type="NCBI Taxonomy" id="631362"/>
    <lineage>
        <taxon>Bacteria</taxon>
        <taxon>Pseudomonadati</taxon>
        <taxon>Pseudomonadota</taxon>
        <taxon>Gammaproteobacteria</taxon>
        <taxon>Chromatiales</taxon>
        <taxon>Chromatiaceae</taxon>
        <taxon>Thiorhodovibrio</taxon>
    </lineage>
</organism>
<feature type="transmembrane region" description="Helical" evidence="4">
    <location>
        <begin position="194"/>
        <end position="211"/>
    </location>
</feature>
<dbReference type="STRING" id="631362.Thi970DRAFT_02496"/>
<feature type="transmembrane region" description="Helical" evidence="4">
    <location>
        <begin position="285"/>
        <end position="307"/>
    </location>
</feature>
<evidence type="ECO:0000256" key="2">
    <source>
        <dbReference type="ARBA" id="ARBA00023054"/>
    </source>
</evidence>
<evidence type="ECO:0000259" key="5">
    <source>
        <dbReference type="Pfam" id="PF25954"/>
    </source>
</evidence>
<keyword evidence="7" id="KW-1185">Reference proteome</keyword>
<evidence type="ECO:0000256" key="4">
    <source>
        <dbReference type="SAM" id="Phobius"/>
    </source>
</evidence>
<protein>
    <recommendedName>
        <fullName evidence="5">CusB-like beta-barrel domain-containing protein</fullName>
    </recommendedName>
</protein>
<gene>
    <name evidence="6" type="ORF">Thi970DRAFT_02496</name>
</gene>
<feature type="domain" description="CusB-like beta-barrel" evidence="5">
    <location>
        <begin position="723"/>
        <end position="798"/>
    </location>
</feature>
<feature type="transmembrane region" description="Helical" evidence="4">
    <location>
        <begin position="154"/>
        <end position="174"/>
    </location>
</feature>
<evidence type="ECO:0000313" key="7">
    <source>
        <dbReference type="Proteomes" id="UP000002964"/>
    </source>
</evidence>
<dbReference type="Proteomes" id="UP000002964">
    <property type="component" value="Unassembled WGS sequence"/>
</dbReference>
<keyword evidence="4" id="KW-1133">Transmembrane helix</keyword>
<sequence>MSPYPQFRPDLLIQSDTIASRSDKQVFRVVDPINAAHYEFDAQTLALFQSFDGQSNCDSITSAFNVRHRTTLTPQDVEGFLQQALSNDLIRPGTRPLAADDHALPAEDATPPVGMSVTSEETKALPSAGEGWVFADPNSFFVGLAKVVRPLRPFFLLLVLSLTVLVPVAVYTLFQNQPAMQQDLAYIDQSSSYLWRFLFSLLLISLLRCLVQGTLIGYYGGQVQSFGLRLVFGILPRFHIDNSAISNFNRSARLWTWGSNLLFRFVLLVLGSLGWFILRGSGSQLALNALVISHTALLTILLVSLPWRPSDGYRWLMTVLKLPLSTLKTALYVTRARLTGKPLPTGIDPARARRLLFYGIALTAIWAWAFVRITDHLVSALIEAFPQIFGQATHVIILAGVLMLILRWIMRRLFRQEGVTPSRTDSAYHEMIQSDPEKKKSPVSRYSTTLLVLILLGLMLMLPLPYRPGGKVVLLPPEQQAIQAPIAGRLIDVRYRGGDGALIQGADTIAVIQAIELESEIAAMREQIAEQQAQLAQRQNRLQQLLGGERTETIAAARARVEGAELAAQLARKQLETAQVASEYSDREVDRINELPPGLISELELSRSEKQAAIDRQRIGELIVSVAAKGKELTEAKAQLELLENGPTPEEIEIARQQVVEAEAALRRLRQLLADSQEQMSGAQLRMPFTGYLVDPHLKQKVGMFLDQGATFAMAQAKIKPIVEMIIPEAEVADVEIEASAEIRLMSYPLHPFHGRVVAIEPTGSESDFGQTFSLLIEFSNTATTPLKPGMSGYGKINSGTKPLYIQLSQPLTRFAAIEVWSWIP</sequence>
<feature type="transmembrane region" description="Helical" evidence="4">
    <location>
        <begin position="355"/>
        <end position="373"/>
    </location>
</feature>
<evidence type="ECO:0000256" key="1">
    <source>
        <dbReference type="ARBA" id="ARBA00004196"/>
    </source>
</evidence>
<evidence type="ECO:0000256" key="3">
    <source>
        <dbReference type="SAM" id="Coils"/>
    </source>
</evidence>
<dbReference type="Gene3D" id="2.40.30.170">
    <property type="match status" value="1"/>
</dbReference>
<dbReference type="EMBL" id="JH603169">
    <property type="protein sequence ID" value="EIC22243.1"/>
    <property type="molecule type" value="Genomic_DNA"/>
</dbReference>
<reference evidence="7" key="1">
    <citation type="submission" date="2011-06" db="EMBL/GenBank/DDBJ databases">
        <authorList>
            <consortium name="US DOE Joint Genome Institute (JGI-PGF)"/>
            <person name="Lucas S."/>
            <person name="Han J."/>
            <person name="Lapidus A."/>
            <person name="Cheng J.-F."/>
            <person name="Goodwin L."/>
            <person name="Pitluck S."/>
            <person name="Peters L."/>
            <person name="Land M.L."/>
            <person name="Hauser L."/>
            <person name="Vogl K."/>
            <person name="Liu Z."/>
            <person name="Overmann J."/>
            <person name="Frigaard N.-U."/>
            <person name="Bryant D.A."/>
            <person name="Woyke T.J."/>
        </authorList>
    </citation>
    <scope>NUCLEOTIDE SEQUENCE [LARGE SCALE GENOMIC DNA]</scope>
    <source>
        <strain evidence="7">970</strain>
    </source>
</reference>
<keyword evidence="4" id="KW-0472">Membrane</keyword>
<comment type="subcellular location">
    <subcellularLocation>
        <location evidence="1">Cell envelope</location>
    </subcellularLocation>
</comment>
<keyword evidence="4" id="KW-0812">Transmembrane</keyword>
<keyword evidence="2 3" id="KW-0175">Coiled coil</keyword>
<feature type="transmembrane region" description="Helical" evidence="4">
    <location>
        <begin position="313"/>
        <end position="334"/>
    </location>
</feature>
<dbReference type="eggNOG" id="COG0845">
    <property type="taxonomic scope" value="Bacteria"/>
</dbReference>
<proteinExistence type="predicted"/>
<reference evidence="6 7" key="2">
    <citation type="submission" date="2011-11" db="EMBL/GenBank/DDBJ databases">
        <authorList>
            <consortium name="US DOE Joint Genome Institute"/>
            <person name="Lucas S."/>
            <person name="Han J."/>
            <person name="Lapidus A."/>
            <person name="Cheng J.-F."/>
            <person name="Goodwin L."/>
            <person name="Pitluck S."/>
            <person name="Peters L."/>
            <person name="Ovchinnikova G."/>
            <person name="Zhang X."/>
            <person name="Detter J.C."/>
            <person name="Han C."/>
            <person name="Tapia R."/>
            <person name="Land M."/>
            <person name="Hauser L."/>
            <person name="Kyrpides N."/>
            <person name="Ivanova N."/>
            <person name="Pagani I."/>
            <person name="Vogl K."/>
            <person name="Liu Z."/>
            <person name="Overmann J."/>
            <person name="Frigaard N.-U."/>
            <person name="Bryant D."/>
            <person name="Woyke T."/>
        </authorList>
    </citation>
    <scope>NUCLEOTIDE SEQUENCE [LARGE SCALE GENOMIC DNA]</scope>
    <source>
        <strain evidence="6 7">970</strain>
    </source>
</reference>
<name>H8YZW6_9GAMM</name>
<dbReference type="PANTHER" id="PTHR32347:SF23">
    <property type="entry name" value="BLL5650 PROTEIN"/>
    <property type="match status" value="1"/>
</dbReference>
<dbReference type="InterPro" id="IPR050465">
    <property type="entry name" value="UPF0194_transport"/>
</dbReference>
<evidence type="ECO:0000313" key="6">
    <source>
        <dbReference type="EMBL" id="EIC22243.1"/>
    </source>
</evidence>
<feature type="coiled-coil region" evidence="3">
    <location>
        <begin position="652"/>
        <end position="686"/>
    </location>
</feature>
<dbReference type="RefSeq" id="WP_009148910.1">
    <property type="nucleotide sequence ID" value="NZ_CP121471.1"/>
</dbReference>
<dbReference type="HOGENOM" id="CLU_331155_0_0_6"/>
<dbReference type="InterPro" id="IPR058792">
    <property type="entry name" value="Beta-barrel_RND_2"/>
</dbReference>
<feature type="transmembrane region" description="Helical" evidence="4">
    <location>
        <begin position="446"/>
        <end position="466"/>
    </location>
</feature>
<feature type="transmembrane region" description="Helical" evidence="4">
    <location>
        <begin position="260"/>
        <end position="278"/>
    </location>
</feature>